<keyword evidence="13" id="KW-1185">Reference proteome</keyword>
<keyword evidence="8" id="KW-0539">Nucleus</keyword>
<accession>A0A9W8AUZ6</accession>
<dbReference type="AlphaFoldDB" id="A0A9W8AUZ6"/>
<dbReference type="InterPro" id="IPR023696">
    <property type="entry name" value="Ureohydrolase_dom_sf"/>
</dbReference>
<gene>
    <name evidence="12" type="ORF">IWQ62_000191</name>
</gene>
<evidence type="ECO:0000313" key="13">
    <source>
        <dbReference type="Proteomes" id="UP001150925"/>
    </source>
</evidence>
<dbReference type="GO" id="GO:0032221">
    <property type="term" value="C:Rpd3S complex"/>
    <property type="evidence" value="ECO:0007669"/>
    <property type="project" value="UniProtKB-ARBA"/>
</dbReference>
<organism evidence="12 13">
    <name type="scientific">Dispira parvispora</name>
    <dbReference type="NCBI Taxonomy" id="1520584"/>
    <lineage>
        <taxon>Eukaryota</taxon>
        <taxon>Fungi</taxon>
        <taxon>Fungi incertae sedis</taxon>
        <taxon>Zoopagomycota</taxon>
        <taxon>Kickxellomycotina</taxon>
        <taxon>Dimargaritomycetes</taxon>
        <taxon>Dimargaritales</taxon>
        <taxon>Dimargaritaceae</taxon>
        <taxon>Dispira</taxon>
    </lineage>
</organism>
<keyword evidence="5" id="KW-0156">Chromatin regulator</keyword>
<feature type="compositionally biased region" description="Pro residues" evidence="10">
    <location>
        <begin position="630"/>
        <end position="640"/>
    </location>
</feature>
<dbReference type="PANTHER" id="PTHR10625:SF2">
    <property type="entry name" value="HISTONE DEACETYLASE"/>
    <property type="match status" value="1"/>
</dbReference>
<name>A0A9W8AUZ6_9FUNG</name>
<evidence type="ECO:0000256" key="6">
    <source>
        <dbReference type="ARBA" id="ARBA00023015"/>
    </source>
</evidence>
<dbReference type="SUPFAM" id="SSF52768">
    <property type="entry name" value="Arginase/deacetylase"/>
    <property type="match status" value="1"/>
</dbReference>
<dbReference type="GO" id="GO:0141221">
    <property type="term" value="F:histone deacetylase activity, hydrolytic mechanism"/>
    <property type="evidence" value="ECO:0007669"/>
    <property type="project" value="UniProtKB-EC"/>
</dbReference>
<feature type="region of interest" description="Disordered" evidence="10">
    <location>
        <begin position="500"/>
        <end position="662"/>
    </location>
</feature>
<keyword evidence="3" id="KW-0678">Repressor</keyword>
<dbReference type="InterPro" id="IPR023801">
    <property type="entry name" value="His_deacetylse_dom"/>
</dbReference>
<dbReference type="PRINTS" id="PR01271">
    <property type="entry name" value="HISDACETLASE"/>
</dbReference>
<proteinExistence type="inferred from homology"/>
<dbReference type="OrthoDB" id="1918432at2759"/>
<feature type="domain" description="Histone deacetylase" evidence="11">
    <location>
        <begin position="25"/>
        <end position="315"/>
    </location>
</feature>
<reference evidence="12" key="1">
    <citation type="submission" date="2022-07" db="EMBL/GenBank/DDBJ databases">
        <title>Phylogenomic reconstructions and comparative analyses of Kickxellomycotina fungi.</title>
        <authorList>
            <person name="Reynolds N.K."/>
            <person name="Stajich J.E."/>
            <person name="Barry K."/>
            <person name="Grigoriev I.V."/>
            <person name="Crous P."/>
            <person name="Smith M.E."/>
        </authorList>
    </citation>
    <scope>NUCLEOTIDE SEQUENCE</scope>
    <source>
        <strain evidence="12">RSA 1196</strain>
    </source>
</reference>
<dbReference type="EC" id="3.5.1.98" evidence="2"/>
<evidence type="ECO:0000256" key="4">
    <source>
        <dbReference type="ARBA" id="ARBA00022801"/>
    </source>
</evidence>
<comment type="caution">
    <text evidence="12">The sequence shown here is derived from an EMBL/GenBank/DDBJ whole genome shotgun (WGS) entry which is preliminary data.</text>
</comment>
<dbReference type="GO" id="GO:0070210">
    <property type="term" value="C:Rpd3L-Expanded complex"/>
    <property type="evidence" value="ECO:0007669"/>
    <property type="project" value="TreeGrafter"/>
</dbReference>
<keyword evidence="7" id="KW-0804">Transcription</keyword>
<dbReference type="PRINTS" id="PR01270">
    <property type="entry name" value="HDASUPER"/>
</dbReference>
<dbReference type="Proteomes" id="UP001150925">
    <property type="component" value="Unassembled WGS sequence"/>
</dbReference>
<feature type="region of interest" description="Disordered" evidence="10">
    <location>
        <begin position="389"/>
        <end position="440"/>
    </location>
</feature>
<dbReference type="InterPro" id="IPR000286">
    <property type="entry name" value="HDACs"/>
</dbReference>
<dbReference type="PANTHER" id="PTHR10625">
    <property type="entry name" value="HISTONE DEACETYLASE HDAC1-RELATED"/>
    <property type="match status" value="1"/>
</dbReference>
<dbReference type="InterPro" id="IPR037138">
    <property type="entry name" value="His_deacetylse_dom_sf"/>
</dbReference>
<evidence type="ECO:0000313" key="12">
    <source>
        <dbReference type="EMBL" id="KAJ1970085.1"/>
    </source>
</evidence>
<evidence type="ECO:0000256" key="3">
    <source>
        <dbReference type="ARBA" id="ARBA00022491"/>
    </source>
</evidence>
<evidence type="ECO:0000256" key="7">
    <source>
        <dbReference type="ARBA" id="ARBA00023163"/>
    </source>
</evidence>
<keyword evidence="4" id="KW-0378">Hydrolase</keyword>
<comment type="subcellular location">
    <subcellularLocation>
        <location evidence="1">Nucleus</location>
    </subcellularLocation>
</comment>
<comment type="similarity">
    <text evidence="9">Belongs to the histone deacetylase family. HD Type 1 subfamily.</text>
</comment>
<dbReference type="EMBL" id="JANBPY010000006">
    <property type="protein sequence ID" value="KAJ1970085.1"/>
    <property type="molecule type" value="Genomic_DNA"/>
</dbReference>
<dbReference type="GO" id="GO:0031507">
    <property type="term" value="P:heterochromatin formation"/>
    <property type="evidence" value="ECO:0007669"/>
    <property type="project" value="TreeGrafter"/>
</dbReference>
<evidence type="ECO:0000256" key="1">
    <source>
        <dbReference type="ARBA" id="ARBA00004123"/>
    </source>
</evidence>
<evidence type="ECO:0000256" key="2">
    <source>
        <dbReference type="ARBA" id="ARBA00012111"/>
    </source>
</evidence>
<dbReference type="Gene3D" id="3.40.800.20">
    <property type="entry name" value="Histone deacetylase domain"/>
    <property type="match status" value="1"/>
</dbReference>
<feature type="compositionally biased region" description="Acidic residues" evidence="10">
    <location>
        <begin position="420"/>
        <end position="433"/>
    </location>
</feature>
<feature type="compositionally biased region" description="Polar residues" evidence="10">
    <location>
        <begin position="568"/>
        <end position="581"/>
    </location>
</feature>
<evidence type="ECO:0000256" key="5">
    <source>
        <dbReference type="ARBA" id="ARBA00022853"/>
    </source>
</evidence>
<evidence type="ECO:0000256" key="8">
    <source>
        <dbReference type="ARBA" id="ARBA00023242"/>
    </source>
</evidence>
<protein>
    <recommendedName>
        <fullName evidence="2">histone deacetylase</fullName>
        <ecNumber evidence="2">3.5.1.98</ecNumber>
    </recommendedName>
</protein>
<sequence>MAASKRRVAYYYDNEVGNYTFGPNHVMKPQRMRMVHNLVVNYDLHKQMEVIRPTRATFQQMTRFHTDEYINYLRRVTPENAKDLVPHQYRFLAGDDCPVWEGIYEFCSISAGGSIAAANKLNHGEADIAINWSGGLHHAKKSEASGFCYVNDIVLGILELLRYHQRVVYIDIDVHHGDGVEEAFYTSDRVMSVSFHKYGDFFPGTGDLKDIGIGKGRRYAVNVPLRDGIDDESYRFIFQSVMQSVMDHYRPGAIMMQCGTDSLSGDRLGCFNLSMKGHAECVKFMRSFNVPMIVVGGGGYTIRNVARTWTYETTVLLNTEVSETLPYHDYYEFYGPDYRLHVPSNNMDNYNDRQFLSKIHSRIVDNLRQIPHAPSVQLQEVPRDYITDEDGDEEEEEDAMNSDIRISQRQRDLRIVPENEFSDGEDRDEDDIGDGYRESQSYRYDVTYGYQPPVAVATKPTPHGPTNQGYPAGATLPSDYAADGYSTHPQYGAEMSSYATNYSQRPGSPGTRGDLASAADYTKRGGPPAAVYYDPSNPPAATAIPPGALAVDYPPSGVPLAPGEYTKVNGNSSSVGRSTDASYYGQPNHPAGYTPSFQSRNAPPYPNAPTGQPPLLPNAASDAYSMRYPPTSPTVRPPPTGYDYQPPYAGGSSKDTHSARRD</sequence>
<keyword evidence="6" id="KW-0805">Transcription regulation</keyword>
<dbReference type="Pfam" id="PF00850">
    <property type="entry name" value="Hist_deacetyl"/>
    <property type="match status" value="1"/>
</dbReference>
<evidence type="ECO:0000259" key="11">
    <source>
        <dbReference type="Pfam" id="PF00850"/>
    </source>
</evidence>
<evidence type="ECO:0000256" key="9">
    <source>
        <dbReference type="ARBA" id="ARBA00061569"/>
    </source>
</evidence>
<feature type="compositionally biased region" description="Pro residues" evidence="10">
    <location>
        <begin position="603"/>
        <end position="616"/>
    </location>
</feature>
<evidence type="ECO:0000256" key="10">
    <source>
        <dbReference type="SAM" id="MobiDB-lite"/>
    </source>
</evidence>
<feature type="compositionally biased region" description="Acidic residues" evidence="10">
    <location>
        <begin position="389"/>
        <end position="400"/>
    </location>
</feature>
<dbReference type="FunFam" id="3.40.800.20:FF:000001">
    <property type="entry name" value="Histone deacetylase"/>
    <property type="match status" value="1"/>
</dbReference>
<dbReference type="InterPro" id="IPR003084">
    <property type="entry name" value="HDAC_I/II"/>
</dbReference>